<name>X0S7K2_9ZZZZ</name>
<dbReference type="GO" id="GO:0016491">
    <property type="term" value="F:oxidoreductase activity"/>
    <property type="evidence" value="ECO:0007669"/>
    <property type="project" value="UniProtKB-KW"/>
</dbReference>
<dbReference type="PANTHER" id="PTHR42897:SF1">
    <property type="entry name" value="2-OXOACID OXIDOREDUCTASE (FERREDOXIN)"/>
    <property type="match status" value="1"/>
</dbReference>
<feature type="non-terminal residue" evidence="3">
    <location>
        <position position="197"/>
    </location>
</feature>
<evidence type="ECO:0000313" key="3">
    <source>
        <dbReference type="EMBL" id="GAF71196.1"/>
    </source>
</evidence>
<dbReference type="Pfam" id="PF02775">
    <property type="entry name" value="TPP_enzyme_C"/>
    <property type="match status" value="1"/>
</dbReference>
<comment type="caution">
    <text evidence="3">The sequence shown here is derived from an EMBL/GenBank/DDBJ whole genome shotgun (WGS) entry which is preliminary data.</text>
</comment>
<feature type="domain" description="Thiamine pyrophosphate enzyme TPP-binding" evidence="2">
    <location>
        <begin position="81"/>
        <end position="197"/>
    </location>
</feature>
<accession>X0S7K2</accession>
<protein>
    <recommendedName>
        <fullName evidence="2">Thiamine pyrophosphate enzyme TPP-binding domain-containing protein</fullName>
    </recommendedName>
</protein>
<sequence length="197" mass="20572">MITKITNAVNLTETEYLLPGNRTCPGCALSLAYRHILKALGGQVIVTVPASCLTVLHGMYPVTSVNVPCVNTPFPSTGASATGLVAGLKALGKKGLTVLAIAGDGGTHDIGIQALSGAAERQEDFIYVCYDNEGYMNTGNQRSGSTPLGAISGTTPILGKQQNQKDMTAIMEAHGIPYVATANASYPLDLYEKVRKA</sequence>
<dbReference type="InterPro" id="IPR051479">
    <property type="entry name" value="PorB-like"/>
</dbReference>
<dbReference type="InterPro" id="IPR029061">
    <property type="entry name" value="THDP-binding"/>
</dbReference>
<gene>
    <name evidence="3" type="ORF">S01H1_17345</name>
</gene>
<dbReference type="EMBL" id="BARS01009193">
    <property type="protein sequence ID" value="GAF71196.1"/>
    <property type="molecule type" value="Genomic_DNA"/>
</dbReference>
<dbReference type="InterPro" id="IPR011766">
    <property type="entry name" value="TPP_enzyme_TPP-bd"/>
</dbReference>
<evidence type="ECO:0000256" key="1">
    <source>
        <dbReference type="ARBA" id="ARBA00023002"/>
    </source>
</evidence>
<dbReference type="PANTHER" id="PTHR42897">
    <property type="entry name" value="PYRUVATE SYNTHASE SUBUNIT PORB"/>
    <property type="match status" value="1"/>
</dbReference>
<proteinExistence type="predicted"/>
<dbReference type="Gene3D" id="3.40.50.970">
    <property type="match status" value="2"/>
</dbReference>
<organism evidence="3">
    <name type="scientific">marine sediment metagenome</name>
    <dbReference type="NCBI Taxonomy" id="412755"/>
    <lineage>
        <taxon>unclassified sequences</taxon>
        <taxon>metagenomes</taxon>
        <taxon>ecological metagenomes</taxon>
    </lineage>
</organism>
<dbReference type="SUPFAM" id="SSF52518">
    <property type="entry name" value="Thiamin diphosphate-binding fold (THDP-binding)"/>
    <property type="match status" value="1"/>
</dbReference>
<keyword evidence="1" id="KW-0560">Oxidoreductase</keyword>
<dbReference type="AlphaFoldDB" id="X0S7K2"/>
<reference evidence="3" key="1">
    <citation type="journal article" date="2014" name="Front. Microbiol.">
        <title>High frequency of phylogenetically diverse reductive dehalogenase-homologous genes in deep subseafloor sedimentary metagenomes.</title>
        <authorList>
            <person name="Kawai M."/>
            <person name="Futagami T."/>
            <person name="Toyoda A."/>
            <person name="Takaki Y."/>
            <person name="Nishi S."/>
            <person name="Hori S."/>
            <person name="Arai W."/>
            <person name="Tsubouchi T."/>
            <person name="Morono Y."/>
            <person name="Uchiyama I."/>
            <person name="Ito T."/>
            <person name="Fujiyama A."/>
            <person name="Inagaki F."/>
            <person name="Takami H."/>
        </authorList>
    </citation>
    <scope>NUCLEOTIDE SEQUENCE</scope>
    <source>
        <strain evidence="3">Expedition CK06-06</strain>
    </source>
</reference>
<dbReference type="GO" id="GO:0030976">
    <property type="term" value="F:thiamine pyrophosphate binding"/>
    <property type="evidence" value="ECO:0007669"/>
    <property type="project" value="InterPro"/>
</dbReference>
<evidence type="ECO:0000259" key="2">
    <source>
        <dbReference type="Pfam" id="PF02775"/>
    </source>
</evidence>